<accession>A0A1R0X626</accession>
<evidence type="ECO:0000313" key="2">
    <source>
        <dbReference type="Proteomes" id="UP000187465"/>
    </source>
</evidence>
<name>A0A1R0X626_9BACL</name>
<dbReference type="Proteomes" id="UP000187465">
    <property type="component" value="Unassembled WGS sequence"/>
</dbReference>
<gene>
    <name evidence="1" type="ORF">BJP51_21950</name>
</gene>
<comment type="caution">
    <text evidence="1">The sequence shown here is derived from an EMBL/GenBank/DDBJ whole genome shotgun (WGS) entry which is preliminary data.</text>
</comment>
<dbReference type="AlphaFoldDB" id="A0A1R0X626"/>
<evidence type="ECO:0000313" key="1">
    <source>
        <dbReference type="EMBL" id="OMD29886.1"/>
    </source>
</evidence>
<reference evidence="1 2" key="1">
    <citation type="submission" date="2016-10" db="EMBL/GenBank/DDBJ databases">
        <title>Paenibacillus species isolates.</title>
        <authorList>
            <person name="Beno S.M."/>
        </authorList>
    </citation>
    <scope>NUCLEOTIDE SEQUENCE [LARGE SCALE GENOMIC DNA]</scope>
    <source>
        <strain evidence="1 2">FSL H7-0604</strain>
    </source>
</reference>
<protein>
    <submittedName>
        <fullName evidence="1">Uncharacterized protein</fullName>
    </submittedName>
</protein>
<proteinExistence type="predicted"/>
<organism evidence="1 2">
    <name type="scientific">Paenibacillus odorifer</name>
    <dbReference type="NCBI Taxonomy" id="189426"/>
    <lineage>
        <taxon>Bacteria</taxon>
        <taxon>Bacillati</taxon>
        <taxon>Bacillota</taxon>
        <taxon>Bacilli</taxon>
        <taxon>Bacillales</taxon>
        <taxon>Paenibacillaceae</taxon>
        <taxon>Paenibacillus</taxon>
    </lineage>
</organism>
<dbReference type="EMBL" id="MKQP01000028">
    <property type="protein sequence ID" value="OMD29886.1"/>
    <property type="molecule type" value="Genomic_DNA"/>
</dbReference>
<sequence length="133" mass="14710">MFAAPILQLKSLSFIRYNEANRTQFPKKLTEFIHGNAVADVVQSHDNYFFLGVFSASGVLLSHSSSNMPFLVSGVFLGSALWWMGLTGSTALFRNNIMSGRSKQLLFNKLSGLVMLSFGIVALIQSLNLQEFL</sequence>